<dbReference type="PROSITE" id="PS01162">
    <property type="entry name" value="QOR_ZETA_CRYSTAL"/>
    <property type="match status" value="1"/>
</dbReference>
<reference evidence="3 4" key="1">
    <citation type="journal article" date="2016" name="Nat. Commun.">
        <title>Ectomycorrhizal ecology is imprinted in the genome of the dominant symbiotic fungus Cenococcum geophilum.</title>
        <authorList>
            <consortium name="DOE Joint Genome Institute"/>
            <person name="Peter M."/>
            <person name="Kohler A."/>
            <person name="Ohm R.A."/>
            <person name="Kuo A."/>
            <person name="Krutzmann J."/>
            <person name="Morin E."/>
            <person name="Arend M."/>
            <person name="Barry K.W."/>
            <person name="Binder M."/>
            <person name="Choi C."/>
            <person name="Clum A."/>
            <person name="Copeland A."/>
            <person name="Grisel N."/>
            <person name="Haridas S."/>
            <person name="Kipfer T."/>
            <person name="LaButti K."/>
            <person name="Lindquist E."/>
            <person name="Lipzen A."/>
            <person name="Maire R."/>
            <person name="Meier B."/>
            <person name="Mihaltcheva S."/>
            <person name="Molinier V."/>
            <person name="Murat C."/>
            <person name="Poggeler S."/>
            <person name="Quandt C.A."/>
            <person name="Sperisen C."/>
            <person name="Tritt A."/>
            <person name="Tisserant E."/>
            <person name="Crous P.W."/>
            <person name="Henrissat B."/>
            <person name="Nehls U."/>
            <person name="Egli S."/>
            <person name="Spatafora J.W."/>
            <person name="Grigoriev I.V."/>
            <person name="Martin F.M."/>
        </authorList>
    </citation>
    <scope>NUCLEOTIDE SEQUENCE [LARGE SCALE GENOMIC DNA]</scope>
    <source>
        <strain evidence="3 4">CBS 459.81</strain>
    </source>
</reference>
<dbReference type="Pfam" id="PF08240">
    <property type="entry name" value="ADH_N"/>
    <property type="match status" value="1"/>
</dbReference>
<dbReference type="InterPro" id="IPR036291">
    <property type="entry name" value="NAD(P)-bd_dom_sf"/>
</dbReference>
<evidence type="ECO:0000313" key="3">
    <source>
        <dbReference type="EMBL" id="OCK84338.1"/>
    </source>
</evidence>
<dbReference type="PANTHER" id="PTHR11695:SF294">
    <property type="entry name" value="RETICULON-4-INTERACTING PROTEIN 1, MITOCHONDRIAL"/>
    <property type="match status" value="1"/>
</dbReference>
<proteinExistence type="predicted"/>
<gene>
    <name evidence="3" type="ORF">K432DRAFT_422647</name>
</gene>
<dbReference type="InterPro" id="IPR011032">
    <property type="entry name" value="GroES-like_sf"/>
</dbReference>
<dbReference type="InterPro" id="IPR002364">
    <property type="entry name" value="Quin_OxRdtase/zeta-crystal_CS"/>
</dbReference>
<dbReference type="AlphaFoldDB" id="A0A8E2EIC5"/>
<dbReference type="SMART" id="SM00829">
    <property type="entry name" value="PKS_ER"/>
    <property type="match status" value="1"/>
</dbReference>
<accession>A0A8E2EIC5</accession>
<evidence type="ECO:0000256" key="1">
    <source>
        <dbReference type="ARBA" id="ARBA00023002"/>
    </source>
</evidence>
<dbReference type="GO" id="GO:0016491">
    <property type="term" value="F:oxidoreductase activity"/>
    <property type="evidence" value="ECO:0007669"/>
    <property type="project" value="UniProtKB-KW"/>
</dbReference>
<dbReference type="EMBL" id="KV744839">
    <property type="protein sequence ID" value="OCK84338.1"/>
    <property type="molecule type" value="Genomic_DNA"/>
</dbReference>
<sequence>MRAWTFSQRGMPRKVLTLSANLPTPGPPGPSQLLIRITHAALNPACYMVMSIIPWPFRPKNSIPELDFAGTIAGLGSAIGSSSRFKVGAKVFGCLSMKDMLAGKGTLTEYICVEATEIVIAAVPDGLELEQAAGFCGCGISALRMVQRAGIKDGDRVLVNGASGGAGTMAVQIARAMGARVVVGICSGRNVELVRSLGVDEVIDYQVNHPVDKYIAQQYSDHPFDIVLDTIGSQDLFVSSPKYLKESGVFVNIGSYEGSLWTIWCVMQNKMRPRILGGVPRRYDFFGTTPDSASAEILAGFARDGKLRAVVDRVFKMEDVFEAYDLLLSKRARGKIIIKIQDLDN</sequence>
<keyword evidence="1" id="KW-0560">Oxidoreductase</keyword>
<dbReference type="InterPro" id="IPR050700">
    <property type="entry name" value="YIM1/Zinc_Alcohol_DH_Fams"/>
</dbReference>
<dbReference type="Proteomes" id="UP000250266">
    <property type="component" value="Unassembled WGS sequence"/>
</dbReference>
<dbReference type="Pfam" id="PF13602">
    <property type="entry name" value="ADH_zinc_N_2"/>
    <property type="match status" value="1"/>
</dbReference>
<dbReference type="CDD" id="cd08267">
    <property type="entry name" value="MDR1"/>
    <property type="match status" value="1"/>
</dbReference>
<evidence type="ECO:0000259" key="2">
    <source>
        <dbReference type="SMART" id="SM00829"/>
    </source>
</evidence>
<dbReference type="SUPFAM" id="SSF51735">
    <property type="entry name" value="NAD(P)-binding Rossmann-fold domains"/>
    <property type="match status" value="1"/>
</dbReference>
<dbReference type="SUPFAM" id="SSF50129">
    <property type="entry name" value="GroES-like"/>
    <property type="match status" value="1"/>
</dbReference>
<feature type="domain" description="Enoyl reductase (ER)" evidence="2">
    <location>
        <begin position="13"/>
        <end position="338"/>
    </location>
</feature>
<organism evidence="3 4">
    <name type="scientific">Lepidopterella palustris CBS 459.81</name>
    <dbReference type="NCBI Taxonomy" id="1314670"/>
    <lineage>
        <taxon>Eukaryota</taxon>
        <taxon>Fungi</taxon>
        <taxon>Dikarya</taxon>
        <taxon>Ascomycota</taxon>
        <taxon>Pezizomycotina</taxon>
        <taxon>Dothideomycetes</taxon>
        <taxon>Pleosporomycetidae</taxon>
        <taxon>Mytilinidiales</taxon>
        <taxon>Argynnaceae</taxon>
        <taxon>Lepidopterella</taxon>
    </lineage>
</organism>
<dbReference type="InterPro" id="IPR013154">
    <property type="entry name" value="ADH-like_N"/>
</dbReference>
<dbReference type="Gene3D" id="3.40.50.720">
    <property type="entry name" value="NAD(P)-binding Rossmann-like Domain"/>
    <property type="match status" value="1"/>
</dbReference>
<dbReference type="GO" id="GO:0005739">
    <property type="term" value="C:mitochondrion"/>
    <property type="evidence" value="ECO:0007669"/>
    <property type="project" value="TreeGrafter"/>
</dbReference>
<dbReference type="OrthoDB" id="201656at2759"/>
<dbReference type="PANTHER" id="PTHR11695">
    <property type="entry name" value="ALCOHOL DEHYDROGENASE RELATED"/>
    <property type="match status" value="1"/>
</dbReference>
<keyword evidence="4" id="KW-1185">Reference proteome</keyword>
<name>A0A8E2EIC5_9PEZI</name>
<protein>
    <submittedName>
        <fullName evidence="3">NAD(P)-binding protein</fullName>
    </submittedName>
</protein>
<evidence type="ECO:0000313" key="4">
    <source>
        <dbReference type="Proteomes" id="UP000250266"/>
    </source>
</evidence>
<dbReference type="Gene3D" id="3.90.180.10">
    <property type="entry name" value="Medium-chain alcohol dehydrogenases, catalytic domain"/>
    <property type="match status" value="1"/>
</dbReference>
<dbReference type="GO" id="GO:0008270">
    <property type="term" value="F:zinc ion binding"/>
    <property type="evidence" value="ECO:0007669"/>
    <property type="project" value="InterPro"/>
</dbReference>
<dbReference type="InterPro" id="IPR020843">
    <property type="entry name" value="ER"/>
</dbReference>